<evidence type="ECO:0000259" key="2">
    <source>
        <dbReference type="Pfam" id="PF07883"/>
    </source>
</evidence>
<feature type="compositionally biased region" description="Polar residues" evidence="1">
    <location>
        <begin position="1"/>
        <end position="13"/>
    </location>
</feature>
<dbReference type="CDD" id="cd06990">
    <property type="entry name" value="cupin_DUF861"/>
    <property type="match status" value="1"/>
</dbReference>
<dbReference type="Proteomes" id="UP000008037">
    <property type="component" value="Chromosome"/>
</dbReference>
<dbReference type="InterPro" id="IPR014710">
    <property type="entry name" value="RmlC-like_jellyroll"/>
</dbReference>
<dbReference type="Pfam" id="PF07883">
    <property type="entry name" value="Cupin_2"/>
    <property type="match status" value="1"/>
</dbReference>
<feature type="domain" description="Cupin type-2" evidence="2">
    <location>
        <begin position="72"/>
        <end position="118"/>
    </location>
</feature>
<sequence length="131" mass="14582">MHPAYNMSSTQSMGRLEERNLNTKPDETRKFDKGKLDIANIGDVSIGRFTLEPGWKWSTSVKPIVKTDSCQQHHTGYIISGRMRVRMDNGTEMECGPGDVAIIPPGHDAWVEGNEPCIGIDFTGAKTYAQR</sequence>
<evidence type="ECO:0000313" key="4">
    <source>
        <dbReference type="Proteomes" id="UP000008037"/>
    </source>
</evidence>
<dbReference type="EMBL" id="CP002408">
    <property type="protein sequence ID" value="AFU58754.1"/>
    <property type="molecule type" value="Genomic_DNA"/>
</dbReference>
<reference evidence="3 4" key="1">
    <citation type="journal article" date="2012" name="Environ. Microbiol.">
        <title>The genome of the ammonia-oxidizing Candidatus Nitrososphaera gargensis: insights into metabolic versatility and environmental adaptations.</title>
        <authorList>
            <person name="Spang A."/>
            <person name="Poehlein A."/>
            <person name="Offre P."/>
            <person name="Zumbragel S."/>
            <person name="Haider S."/>
            <person name="Rychlik N."/>
            <person name="Nowka B."/>
            <person name="Schmeisser C."/>
            <person name="Lebedeva E.V."/>
            <person name="Rattei T."/>
            <person name="Bohm C."/>
            <person name="Schmid M."/>
            <person name="Galushko A."/>
            <person name="Hatzenpichler R."/>
            <person name="Weinmaier T."/>
            <person name="Daniel R."/>
            <person name="Schleper C."/>
            <person name="Spieck E."/>
            <person name="Streit W."/>
            <person name="Wagner M."/>
        </authorList>
    </citation>
    <scope>NUCLEOTIDE SEQUENCE [LARGE SCALE GENOMIC DNA]</scope>
    <source>
        <strain evidence="4">Ga9.2</strain>
    </source>
</reference>
<dbReference type="STRING" id="1237085.Ngar_c18210"/>
<dbReference type="InterPro" id="IPR011051">
    <property type="entry name" value="RmlC_Cupin_sf"/>
</dbReference>
<dbReference type="HOGENOM" id="CLU_166867_0_0_2"/>
<dbReference type="BioCyc" id="CNIT1237085:G1324-1819-MONOMER"/>
<dbReference type="InterPro" id="IPR013096">
    <property type="entry name" value="Cupin_2"/>
</dbReference>
<accession>K0IN49</accession>
<gene>
    <name evidence="3" type="ordered locus">Ngar_c18210</name>
</gene>
<name>K0IN49_NITGG</name>
<keyword evidence="4" id="KW-1185">Reference proteome</keyword>
<evidence type="ECO:0000256" key="1">
    <source>
        <dbReference type="SAM" id="MobiDB-lite"/>
    </source>
</evidence>
<dbReference type="KEGG" id="nga:Ngar_c18210"/>
<dbReference type="AlphaFoldDB" id="K0IN49"/>
<organism evidence="3 4">
    <name type="scientific">Nitrososphaera gargensis (strain Ga9.2)</name>
    <dbReference type="NCBI Taxonomy" id="1237085"/>
    <lineage>
        <taxon>Archaea</taxon>
        <taxon>Nitrososphaerota</taxon>
        <taxon>Nitrososphaeria</taxon>
        <taxon>Nitrososphaerales</taxon>
        <taxon>Nitrososphaeraceae</taxon>
        <taxon>Nitrososphaera</taxon>
    </lineage>
</organism>
<dbReference type="Gene3D" id="2.60.120.10">
    <property type="entry name" value="Jelly Rolls"/>
    <property type="match status" value="1"/>
</dbReference>
<dbReference type="SUPFAM" id="SSF51182">
    <property type="entry name" value="RmlC-like cupins"/>
    <property type="match status" value="1"/>
</dbReference>
<feature type="compositionally biased region" description="Basic and acidic residues" evidence="1">
    <location>
        <begin position="15"/>
        <end position="29"/>
    </location>
</feature>
<proteinExistence type="predicted"/>
<feature type="region of interest" description="Disordered" evidence="1">
    <location>
        <begin position="1"/>
        <end position="29"/>
    </location>
</feature>
<protein>
    <submittedName>
        <fullName evidence="3">Cupin domain-containing protein</fullName>
    </submittedName>
</protein>
<dbReference type="InParanoid" id="K0IN49"/>
<evidence type="ECO:0000313" key="3">
    <source>
        <dbReference type="EMBL" id="AFU58754.1"/>
    </source>
</evidence>